<protein>
    <submittedName>
        <fullName evidence="2">Uncharacterized protein</fullName>
    </submittedName>
</protein>
<dbReference type="OrthoDB" id="2570610at2759"/>
<sequence>MSLPASSPLPKAIKLVHTILSSSSAATTNSSKGVGLTTKEIIREAIKAYQAENPSASALASASTSAHSATNEEPQTTGKGKGKGKGKVVVGHGQKKNLGVNVVPDGHPFVSSTYLKTRVLAVLKSQNLISKSIRRAPVAVAVSDPSSSASASASASTSTFTATSGGAGAAAAAGRPTYTWKLNDNLPFTSSTSDLPVWDKSAHWARLIAGEAPGKLHAELSELFVLRKAELKEQAFESKKARRSEREIWEWDGRADGLTTRLERIHLNKRRAEARPKKERRRIEAYERFVDGLEAGAGVEGSQQAEAGQRMTV</sequence>
<gene>
    <name evidence="2" type="ORF">I316_05301</name>
</gene>
<reference evidence="3" key="2">
    <citation type="submission" date="2013-12" db="EMBL/GenBank/DDBJ databases">
        <title>Evolution of pathogenesis and genome organization in the Tremellales.</title>
        <authorList>
            <person name="Cuomo C."/>
            <person name="Litvintseva A."/>
            <person name="Heitman J."/>
            <person name="Chen Y."/>
            <person name="Sun S."/>
            <person name="Springer D."/>
            <person name="Dromer F."/>
            <person name="Young S."/>
            <person name="Zeng Q."/>
            <person name="Chapman S."/>
            <person name="Gujja S."/>
            <person name="Saif S."/>
            <person name="Birren B."/>
        </authorList>
    </citation>
    <scope>NUCLEOTIDE SEQUENCE [LARGE SCALE GENOMIC DNA]</scope>
    <source>
        <strain evidence="3">BCC8398</strain>
    </source>
</reference>
<dbReference type="EMBL" id="KI669506">
    <property type="protein sequence ID" value="OCF32963.1"/>
    <property type="molecule type" value="Genomic_DNA"/>
</dbReference>
<accession>A0A1B9GPM9</accession>
<evidence type="ECO:0000256" key="1">
    <source>
        <dbReference type="SAM" id="MobiDB-lite"/>
    </source>
</evidence>
<keyword evidence="3" id="KW-1185">Reference proteome</keyword>
<dbReference type="Proteomes" id="UP000092666">
    <property type="component" value="Unassembled WGS sequence"/>
</dbReference>
<name>A0A1B9GPM9_9TREE</name>
<organism evidence="2 3">
    <name type="scientific">Kwoniella heveanensis BCC8398</name>
    <dbReference type="NCBI Taxonomy" id="1296120"/>
    <lineage>
        <taxon>Eukaryota</taxon>
        <taxon>Fungi</taxon>
        <taxon>Dikarya</taxon>
        <taxon>Basidiomycota</taxon>
        <taxon>Agaricomycotina</taxon>
        <taxon>Tremellomycetes</taxon>
        <taxon>Tremellales</taxon>
        <taxon>Cryptococcaceae</taxon>
        <taxon>Kwoniella</taxon>
    </lineage>
</organism>
<dbReference type="AlphaFoldDB" id="A0A1B9GPM9"/>
<feature type="compositionally biased region" description="Low complexity" evidence="1">
    <location>
        <begin position="58"/>
        <end position="69"/>
    </location>
</feature>
<reference evidence="2 3" key="1">
    <citation type="submission" date="2013-07" db="EMBL/GenBank/DDBJ databases">
        <title>The Genome Sequence of Cryptococcus heveanensis BCC8398.</title>
        <authorList>
            <consortium name="The Broad Institute Genome Sequencing Platform"/>
            <person name="Cuomo C."/>
            <person name="Litvintseva A."/>
            <person name="Chen Y."/>
            <person name="Heitman J."/>
            <person name="Sun S."/>
            <person name="Springer D."/>
            <person name="Dromer F."/>
            <person name="Young S.K."/>
            <person name="Zeng Q."/>
            <person name="Gargeya S."/>
            <person name="Fitzgerald M."/>
            <person name="Abouelleil A."/>
            <person name="Alvarado L."/>
            <person name="Berlin A.M."/>
            <person name="Chapman S.B."/>
            <person name="Dewar J."/>
            <person name="Goldberg J."/>
            <person name="Griggs A."/>
            <person name="Gujja S."/>
            <person name="Hansen M."/>
            <person name="Howarth C."/>
            <person name="Imamovic A."/>
            <person name="Larimer J."/>
            <person name="McCowan C."/>
            <person name="Murphy C."/>
            <person name="Pearson M."/>
            <person name="Priest M."/>
            <person name="Roberts A."/>
            <person name="Saif S."/>
            <person name="Shea T."/>
            <person name="Sykes S."/>
            <person name="Wortman J."/>
            <person name="Nusbaum C."/>
            <person name="Birren B."/>
        </authorList>
    </citation>
    <scope>NUCLEOTIDE SEQUENCE [LARGE SCALE GENOMIC DNA]</scope>
    <source>
        <strain evidence="2 3">BCC8398</strain>
    </source>
</reference>
<evidence type="ECO:0000313" key="3">
    <source>
        <dbReference type="Proteomes" id="UP000092666"/>
    </source>
</evidence>
<evidence type="ECO:0000313" key="2">
    <source>
        <dbReference type="EMBL" id="OCF32963.1"/>
    </source>
</evidence>
<proteinExistence type="predicted"/>
<feature type="region of interest" description="Disordered" evidence="1">
    <location>
        <begin position="58"/>
        <end position="88"/>
    </location>
</feature>